<proteinExistence type="predicted"/>
<evidence type="ECO:0000259" key="1">
    <source>
        <dbReference type="Pfam" id="PF13460"/>
    </source>
</evidence>
<dbReference type="STRING" id="1004.SAMN05661012_05772"/>
<keyword evidence="5" id="KW-1185">Reference proteome</keyword>
<dbReference type="AlphaFoldDB" id="A0A1K1SN52"/>
<dbReference type="InterPro" id="IPR036291">
    <property type="entry name" value="NAD(P)-bd_dom_sf"/>
</dbReference>
<dbReference type="InterPro" id="IPR016040">
    <property type="entry name" value="NAD(P)-bd_dom"/>
</dbReference>
<dbReference type="InterPro" id="IPR051604">
    <property type="entry name" value="Ergot_Alk_Oxidoreductase"/>
</dbReference>
<evidence type="ECO:0000313" key="2">
    <source>
        <dbReference type="EMBL" id="SFW85722.1"/>
    </source>
</evidence>
<evidence type="ECO:0000313" key="3">
    <source>
        <dbReference type="EMBL" id="WQG87797.1"/>
    </source>
</evidence>
<organism evidence="2 4">
    <name type="scientific">Chitinophaga sancti</name>
    <dbReference type="NCBI Taxonomy" id="1004"/>
    <lineage>
        <taxon>Bacteria</taxon>
        <taxon>Pseudomonadati</taxon>
        <taxon>Bacteroidota</taxon>
        <taxon>Chitinophagia</taxon>
        <taxon>Chitinophagales</taxon>
        <taxon>Chitinophagaceae</taxon>
        <taxon>Chitinophaga</taxon>
    </lineage>
</organism>
<dbReference type="RefSeq" id="WP_072365099.1">
    <property type="nucleotide sequence ID" value="NZ_CP139972.1"/>
</dbReference>
<gene>
    <name evidence="2" type="ORF">SAMN05661012_05772</name>
    <name evidence="3" type="ORF">SR876_22975</name>
</gene>
<feature type="domain" description="NAD(P)-binding" evidence="1">
    <location>
        <begin position="7"/>
        <end position="191"/>
    </location>
</feature>
<dbReference type="Gene3D" id="3.90.25.10">
    <property type="entry name" value="UDP-galactose 4-epimerase, domain 1"/>
    <property type="match status" value="1"/>
</dbReference>
<dbReference type="SUPFAM" id="SSF51735">
    <property type="entry name" value="NAD(P)-binding Rossmann-fold domains"/>
    <property type="match status" value="1"/>
</dbReference>
<dbReference type="EMBL" id="CP140154">
    <property type="protein sequence ID" value="WQG87797.1"/>
    <property type="molecule type" value="Genomic_DNA"/>
</dbReference>
<dbReference type="EMBL" id="FPIZ01000027">
    <property type="protein sequence ID" value="SFW85722.1"/>
    <property type="molecule type" value="Genomic_DNA"/>
</dbReference>
<reference evidence="3 5" key="2">
    <citation type="submission" date="2023-11" db="EMBL/GenBank/DDBJ databases">
        <title>MicrobeMod: A computational toolkit for identifying prokaryotic methylation and restriction-modification with nanopore sequencing.</title>
        <authorList>
            <person name="Crits-Christoph A."/>
            <person name="Kang S.C."/>
            <person name="Lee H."/>
            <person name="Ostrov N."/>
        </authorList>
    </citation>
    <scope>NUCLEOTIDE SEQUENCE [LARGE SCALE GENOMIC DNA]</scope>
    <source>
        <strain evidence="3 5">ATCC 23090</strain>
    </source>
</reference>
<evidence type="ECO:0000313" key="5">
    <source>
        <dbReference type="Proteomes" id="UP001326715"/>
    </source>
</evidence>
<accession>A0A1K1SN52</accession>
<dbReference type="PANTHER" id="PTHR43162">
    <property type="match status" value="1"/>
</dbReference>
<sequence>MKIVLTGSIGHIGLPLSQLLIQQGHALTIITSKEDRTTAIRALGAIPAVGSIEDVDFLTSTFAGADLVYTMIPPFVSYFDPNVDLFAECQKVAENLTQAIKKSGVKRVIHLSSIGAHLEHGSGLIKLHYNVEQALETLADVDITFMRPVGFYYNLYAYIGLIKQQGVIAANTGGDDIATLVAPSDIAAAIADEVSMPAVHRKVRYVVSDEMTCNEVAGILGEAIGKPDLQWVTLTNEQYLQGLIGAGMQPAIAEGMVEMYASVHEGMLTADYFKNRPAKFGKVKVTDFAKDFAAAFKA</sequence>
<dbReference type="PANTHER" id="PTHR43162:SF1">
    <property type="entry name" value="PRESTALK A DIFFERENTIATION PROTEIN A"/>
    <property type="match status" value="1"/>
</dbReference>
<reference evidence="2 4" key="1">
    <citation type="submission" date="2016-11" db="EMBL/GenBank/DDBJ databases">
        <authorList>
            <person name="Jaros S."/>
            <person name="Januszkiewicz K."/>
            <person name="Wedrychowicz H."/>
        </authorList>
    </citation>
    <scope>NUCLEOTIDE SEQUENCE [LARGE SCALE GENOMIC DNA]</scope>
    <source>
        <strain evidence="2 4">DSM 784</strain>
    </source>
</reference>
<dbReference type="Proteomes" id="UP001326715">
    <property type="component" value="Chromosome"/>
</dbReference>
<dbReference type="Gene3D" id="3.40.50.720">
    <property type="entry name" value="NAD(P)-binding Rossmann-like Domain"/>
    <property type="match status" value="1"/>
</dbReference>
<dbReference type="Pfam" id="PF13460">
    <property type="entry name" value="NAD_binding_10"/>
    <property type="match status" value="1"/>
</dbReference>
<evidence type="ECO:0000313" key="4">
    <source>
        <dbReference type="Proteomes" id="UP000183788"/>
    </source>
</evidence>
<dbReference type="Proteomes" id="UP000183788">
    <property type="component" value="Unassembled WGS sequence"/>
</dbReference>
<protein>
    <submittedName>
        <fullName evidence="3">NAD(P)H-binding protein</fullName>
    </submittedName>
    <submittedName>
        <fullName evidence="2">Uncharacterized conserved protein YbjT, contains NAD(P)-binding and DUF2867 domains</fullName>
    </submittedName>
</protein>
<dbReference type="OrthoDB" id="2149806at2"/>
<name>A0A1K1SN52_9BACT</name>